<name>A0A928BTY8_XYLRU</name>
<proteinExistence type="predicted"/>
<dbReference type="Proteomes" id="UP000763088">
    <property type="component" value="Unassembled WGS sequence"/>
</dbReference>
<accession>A0A928BTY8</accession>
<gene>
    <name evidence="1" type="ORF">E7102_11995</name>
</gene>
<evidence type="ECO:0000313" key="2">
    <source>
        <dbReference type="Proteomes" id="UP000763088"/>
    </source>
</evidence>
<evidence type="ECO:0000313" key="1">
    <source>
        <dbReference type="EMBL" id="MBE6267164.1"/>
    </source>
</evidence>
<dbReference type="AlphaFoldDB" id="A0A928BTY8"/>
<protein>
    <submittedName>
        <fullName evidence="1">Uncharacterized protein</fullName>
    </submittedName>
</protein>
<sequence>MKILICAFQFGIEFNKTSKREEIIRLQTSMKDFFAKKSYSPKVEVLYLDLYCLPFCYLPYKRPMYYEDLALKSRGEVIEHVYKFLCADITIENADEYLNSDEVEGYRIVEKAIIDYFQNKPLPVKIRKSFDTQAFLDDIKAFFDSYIKSL</sequence>
<comment type="caution">
    <text evidence="1">The sequence shown here is derived from an EMBL/GenBank/DDBJ whole genome shotgun (WGS) entry which is preliminary data.</text>
</comment>
<organism evidence="1 2">
    <name type="scientific">Xylanibacter ruminicola</name>
    <name type="common">Prevotella ruminicola</name>
    <dbReference type="NCBI Taxonomy" id="839"/>
    <lineage>
        <taxon>Bacteria</taxon>
        <taxon>Pseudomonadati</taxon>
        <taxon>Bacteroidota</taxon>
        <taxon>Bacteroidia</taxon>
        <taxon>Bacteroidales</taxon>
        <taxon>Prevotellaceae</taxon>
        <taxon>Xylanibacter</taxon>
    </lineage>
</organism>
<dbReference type="EMBL" id="SUYD01000017">
    <property type="protein sequence ID" value="MBE6267164.1"/>
    <property type="molecule type" value="Genomic_DNA"/>
</dbReference>
<reference evidence="1" key="1">
    <citation type="submission" date="2019-04" db="EMBL/GenBank/DDBJ databases">
        <title>Evolution of Biomass-Degrading Anaerobic Consortia Revealed by Metagenomics.</title>
        <authorList>
            <person name="Peng X."/>
        </authorList>
    </citation>
    <scope>NUCLEOTIDE SEQUENCE</scope>
    <source>
        <strain evidence="1">SIG141</strain>
    </source>
</reference>